<name>A0A8T2SWK5_CERRI</name>
<dbReference type="GO" id="GO:0008270">
    <property type="term" value="F:zinc ion binding"/>
    <property type="evidence" value="ECO:0007669"/>
    <property type="project" value="UniProtKB-KW"/>
</dbReference>
<dbReference type="InterPro" id="IPR045234">
    <property type="entry name" value="Unkempt-like"/>
</dbReference>
<feature type="zinc finger region" description="C3H1-type" evidence="6">
    <location>
        <begin position="227"/>
        <end position="253"/>
    </location>
</feature>
<accession>A0A8T2SWK5</accession>
<sequence length="580" mass="63048">MPGVLVESSASSPHCFFPFEPSVPHSSCPDNSHGGLGNISSSDDPRPHSPHSPVPLSNHLSHLDILARSPPSPASYTSRELAQRLLLRSNLGPPLSAPVTTDFSIDSSSEFGVPIPSPRKGLYCTANSSDAMVGSPLLSEPNGMGSPVFSDAFSALQKFLPSNTDDDDDAWRTDTLPAMDNFSCDDFRMYEFKVRRCMRGRSHDWTECPFAHPGEKARRRDPRRFHYSGTACPDFRKGACKRGDACEYAHGVFECWLHPARYRTQPCKDGRACRRRVCFFAHTVEQLRILPSVPTASSSVCLSVGNGVESPCKMLPTQETNPLRLSMNTNEYNVSIDESPVSPHLQKILENRSFGSLGLGFSPSLTAALQGVSGSSSPILSPPISPSTSPPTSTDGFWTARLVPTKSPLSNVSAVPGHRRHLNRLQTMPTISIPQDSSELSDTCAFEGMSFSLPASAHMQYSRGNADEILHSLQALQLQSRNAEMQRCSSTPSSPHTLKHSAVQHSSVGQCRYRSIPSTPTLSSGIWDVATSRVSEDEPALRVESGRSLRAEIYGKIGKDNGVSVCGEVPDLGWVNELVK</sequence>
<dbReference type="EMBL" id="CM035422">
    <property type="protein sequence ID" value="KAH7373673.1"/>
    <property type="molecule type" value="Genomic_DNA"/>
</dbReference>
<dbReference type="OMA" id="LYCTANS"/>
<dbReference type="Pfam" id="PF00642">
    <property type="entry name" value="zf-CCCH"/>
    <property type="match status" value="1"/>
</dbReference>
<dbReference type="FunFam" id="3.30.1370.210:FF:000009">
    <property type="entry name" value="Zinc finger CCCH domain-containing protein 66"/>
    <property type="match status" value="1"/>
</dbReference>
<dbReference type="AlphaFoldDB" id="A0A8T2SWK5"/>
<evidence type="ECO:0000256" key="7">
    <source>
        <dbReference type="SAM" id="MobiDB-lite"/>
    </source>
</evidence>
<dbReference type="InterPro" id="IPR000571">
    <property type="entry name" value="Znf_CCCH"/>
</dbReference>
<keyword evidence="1 6" id="KW-0479">Metal-binding</keyword>
<dbReference type="Pfam" id="PF25512">
    <property type="entry name" value="zf-CCCH_AtC3H23"/>
    <property type="match status" value="1"/>
</dbReference>
<organism evidence="9 10">
    <name type="scientific">Ceratopteris richardii</name>
    <name type="common">Triangle waterfern</name>
    <dbReference type="NCBI Taxonomy" id="49495"/>
    <lineage>
        <taxon>Eukaryota</taxon>
        <taxon>Viridiplantae</taxon>
        <taxon>Streptophyta</taxon>
        <taxon>Embryophyta</taxon>
        <taxon>Tracheophyta</taxon>
        <taxon>Polypodiopsida</taxon>
        <taxon>Polypodiidae</taxon>
        <taxon>Polypodiales</taxon>
        <taxon>Pteridineae</taxon>
        <taxon>Pteridaceae</taxon>
        <taxon>Parkerioideae</taxon>
        <taxon>Ceratopteris</taxon>
    </lineage>
</organism>
<gene>
    <name evidence="9" type="ORF">KP509_17G068000</name>
</gene>
<evidence type="ECO:0000256" key="5">
    <source>
        <dbReference type="ARBA" id="ARBA00023125"/>
    </source>
</evidence>
<evidence type="ECO:0000259" key="8">
    <source>
        <dbReference type="PROSITE" id="PS50103"/>
    </source>
</evidence>
<dbReference type="PANTHER" id="PTHR14493">
    <property type="entry name" value="UNKEMPT FAMILY MEMBER"/>
    <property type="match status" value="1"/>
</dbReference>
<evidence type="ECO:0000313" key="10">
    <source>
        <dbReference type="Proteomes" id="UP000825935"/>
    </source>
</evidence>
<reference evidence="9" key="1">
    <citation type="submission" date="2021-08" db="EMBL/GenBank/DDBJ databases">
        <title>WGS assembly of Ceratopteris richardii.</title>
        <authorList>
            <person name="Marchant D.B."/>
            <person name="Chen G."/>
            <person name="Jenkins J."/>
            <person name="Shu S."/>
            <person name="Leebens-Mack J."/>
            <person name="Grimwood J."/>
            <person name="Schmutz J."/>
            <person name="Soltis P."/>
            <person name="Soltis D."/>
            <person name="Chen Z.-H."/>
        </authorList>
    </citation>
    <scope>NUCLEOTIDE SEQUENCE</scope>
    <source>
        <strain evidence="9">Whitten #5841</strain>
        <tissue evidence="9">Leaf</tissue>
    </source>
</reference>
<comment type="caution">
    <text evidence="9">The sequence shown here is derived from an EMBL/GenBank/DDBJ whole genome shotgun (WGS) entry which is preliminary data.</text>
</comment>
<evidence type="ECO:0000256" key="1">
    <source>
        <dbReference type="ARBA" id="ARBA00022723"/>
    </source>
</evidence>
<evidence type="ECO:0000256" key="3">
    <source>
        <dbReference type="ARBA" id="ARBA00022771"/>
    </source>
</evidence>
<keyword evidence="10" id="KW-1185">Reference proteome</keyword>
<evidence type="ECO:0000256" key="6">
    <source>
        <dbReference type="PROSITE-ProRule" id="PRU00723"/>
    </source>
</evidence>
<dbReference type="Proteomes" id="UP000825935">
    <property type="component" value="Chromosome 17"/>
</dbReference>
<evidence type="ECO:0000256" key="2">
    <source>
        <dbReference type="ARBA" id="ARBA00022737"/>
    </source>
</evidence>
<proteinExistence type="predicted"/>
<dbReference type="Gene3D" id="3.30.1370.210">
    <property type="match status" value="1"/>
</dbReference>
<protein>
    <recommendedName>
        <fullName evidence="8">C3H1-type domain-containing protein</fullName>
    </recommendedName>
</protein>
<keyword evidence="5" id="KW-0238">DNA-binding</keyword>
<keyword evidence="2" id="KW-0677">Repeat</keyword>
<feature type="region of interest" description="Disordered" evidence="7">
    <location>
        <begin position="27"/>
        <end position="58"/>
    </location>
</feature>
<dbReference type="OrthoDB" id="410307at2759"/>
<keyword evidence="4 6" id="KW-0862">Zinc</keyword>
<dbReference type="PANTHER" id="PTHR14493:SF90">
    <property type="entry name" value="ZINC FINGER CCCH DOMAIN-CONTAINING PROTEIN 2"/>
    <property type="match status" value="1"/>
</dbReference>
<evidence type="ECO:0000256" key="4">
    <source>
        <dbReference type="ARBA" id="ARBA00022833"/>
    </source>
</evidence>
<keyword evidence="3 6" id="KW-0863">Zinc-finger</keyword>
<dbReference type="PROSITE" id="PS50103">
    <property type="entry name" value="ZF_C3H1"/>
    <property type="match status" value="1"/>
</dbReference>
<dbReference type="InterPro" id="IPR057444">
    <property type="entry name" value="Znf-CCCH_AtC3H23-like"/>
</dbReference>
<dbReference type="SMART" id="SM00356">
    <property type="entry name" value="ZnF_C3H1"/>
    <property type="match status" value="2"/>
</dbReference>
<dbReference type="GO" id="GO:0003677">
    <property type="term" value="F:DNA binding"/>
    <property type="evidence" value="ECO:0007669"/>
    <property type="project" value="UniProtKB-KW"/>
</dbReference>
<evidence type="ECO:0000313" key="9">
    <source>
        <dbReference type="EMBL" id="KAH7373673.1"/>
    </source>
</evidence>
<feature type="domain" description="C3H1-type" evidence="8">
    <location>
        <begin position="227"/>
        <end position="253"/>
    </location>
</feature>